<dbReference type="FunFam" id="1.25.40.180:FF:000031">
    <property type="entry name" value="Eukaryotic translation initiation factor 5"/>
    <property type="match status" value="1"/>
</dbReference>
<organism evidence="8 9">
    <name type="scientific">Lichtheimia ornata</name>
    <dbReference type="NCBI Taxonomy" id="688661"/>
    <lineage>
        <taxon>Eukaryota</taxon>
        <taxon>Fungi</taxon>
        <taxon>Fungi incertae sedis</taxon>
        <taxon>Mucoromycota</taxon>
        <taxon>Mucoromycotina</taxon>
        <taxon>Mucoromycetes</taxon>
        <taxon>Mucorales</taxon>
        <taxon>Lichtheimiaceae</taxon>
        <taxon>Lichtheimia</taxon>
    </lineage>
</organism>
<dbReference type="FunFam" id="3.30.30.170:FF:000002">
    <property type="entry name" value="Eukaryotic translation initiation factor 5"/>
    <property type="match status" value="1"/>
</dbReference>
<evidence type="ECO:0000256" key="4">
    <source>
        <dbReference type="ARBA" id="ARBA00022917"/>
    </source>
</evidence>
<evidence type="ECO:0000313" key="8">
    <source>
        <dbReference type="EMBL" id="KAJ8651852.1"/>
    </source>
</evidence>
<dbReference type="Pfam" id="PF01873">
    <property type="entry name" value="eIF-5_eIF-2B"/>
    <property type="match status" value="1"/>
</dbReference>
<dbReference type="Proteomes" id="UP001234581">
    <property type="component" value="Unassembled WGS sequence"/>
</dbReference>
<dbReference type="AlphaFoldDB" id="A0AAD7UQS4"/>
<dbReference type="EMBL" id="JARTCD010000135">
    <property type="protein sequence ID" value="KAJ8651852.1"/>
    <property type="molecule type" value="Genomic_DNA"/>
</dbReference>
<dbReference type="InterPro" id="IPR002735">
    <property type="entry name" value="Transl_init_fac_IF2/IF5_dom"/>
</dbReference>
<dbReference type="PROSITE" id="PS51363">
    <property type="entry name" value="W2"/>
    <property type="match status" value="1"/>
</dbReference>
<evidence type="ECO:0000313" key="9">
    <source>
        <dbReference type="Proteomes" id="UP001234581"/>
    </source>
</evidence>
<dbReference type="SUPFAM" id="SSF48371">
    <property type="entry name" value="ARM repeat"/>
    <property type="match status" value="1"/>
</dbReference>
<dbReference type="GO" id="GO:0005525">
    <property type="term" value="F:GTP binding"/>
    <property type="evidence" value="ECO:0007669"/>
    <property type="project" value="UniProtKB-KW"/>
</dbReference>
<dbReference type="Pfam" id="PF02020">
    <property type="entry name" value="W2"/>
    <property type="match status" value="1"/>
</dbReference>
<evidence type="ECO:0000256" key="5">
    <source>
        <dbReference type="ARBA" id="ARBA00023134"/>
    </source>
</evidence>
<accession>A0AAD7UQS4</accession>
<proteinExistence type="inferred from homology"/>
<dbReference type="SUPFAM" id="SSF75689">
    <property type="entry name" value="Zinc-binding domain of translation initiation factor 2 beta"/>
    <property type="match status" value="1"/>
</dbReference>
<dbReference type="GO" id="GO:0003743">
    <property type="term" value="F:translation initiation factor activity"/>
    <property type="evidence" value="ECO:0007669"/>
    <property type="project" value="UniProtKB-KW"/>
</dbReference>
<evidence type="ECO:0000256" key="2">
    <source>
        <dbReference type="ARBA" id="ARBA00022540"/>
    </source>
</evidence>
<evidence type="ECO:0000256" key="3">
    <source>
        <dbReference type="ARBA" id="ARBA00022741"/>
    </source>
</evidence>
<dbReference type="RefSeq" id="XP_058336766.1">
    <property type="nucleotide sequence ID" value="XM_058492463.1"/>
</dbReference>
<dbReference type="PANTHER" id="PTHR23001">
    <property type="entry name" value="EUKARYOTIC TRANSLATION INITIATION FACTOR"/>
    <property type="match status" value="1"/>
</dbReference>
<keyword evidence="5" id="KW-0342">GTP-binding</keyword>
<dbReference type="SMART" id="SM00515">
    <property type="entry name" value="eIF5C"/>
    <property type="match status" value="1"/>
</dbReference>
<dbReference type="InterPro" id="IPR003307">
    <property type="entry name" value="W2_domain"/>
</dbReference>
<dbReference type="PANTHER" id="PTHR23001:SF7">
    <property type="entry name" value="EUKARYOTIC TRANSLATION INITIATION FACTOR 5"/>
    <property type="match status" value="1"/>
</dbReference>
<keyword evidence="2" id="KW-0396">Initiation factor</keyword>
<dbReference type="InterPro" id="IPR045196">
    <property type="entry name" value="IF2/IF5"/>
</dbReference>
<reference evidence="8 9" key="1">
    <citation type="submission" date="2023-03" db="EMBL/GenBank/DDBJ databases">
        <title>Genome sequence of Lichtheimia ornata CBS 291.66.</title>
        <authorList>
            <person name="Mohabir J.T."/>
            <person name="Shea T.P."/>
            <person name="Kurbessoian T."/>
            <person name="Berby B."/>
            <person name="Fontaine J."/>
            <person name="Livny J."/>
            <person name="Gnirke A."/>
            <person name="Stajich J.E."/>
            <person name="Cuomo C.A."/>
        </authorList>
    </citation>
    <scope>NUCLEOTIDE SEQUENCE [LARGE SCALE GENOMIC DNA]</scope>
    <source>
        <strain evidence="8">CBS 291.66</strain>
    </source>
</reference>
<dbReference type="GO" id="GO:0005092">
    <property type="term" value="F:GDP-dissociation inhibitor activity"/>
    <property type="evidence" value="ECO:0007669"/>
    <property type="project" value="TreeGrafter"/>
</dbReference>
<keyword evidence="9" id="KW-1185">Reference proteome</keyword>
<dbReference type="InterPro" id="IPR016190">
    <property type="entry name" value="Transl_init_fac_IF2/IF5_Zn-bd"/>
</dbReference>
<comment type="similarity">
    <text evidence="1">Belongs to the eIF-2-beta/eIF-5 family.</text>
</comment>
<dbReference type="GO" id="GO:0071074">
    <property type="term" value="F:eukaryotic initiation factor eIF2 binding"/>
    <property type="evidence" value="ECO:0007669"/>
    <property type="project" value="TreeGrafter"/>
</dbReference>
<keyword evidence="4" id="KW-0648">Protein biosynthesis</keyword>
<dbReference type="Gene3D" id="1.25.40.180">
    <property type="match status" value="1"/>
</dbReference>
<evidence type="ECO:0000256" key="6">
    <source>
        <dbReference type="SAM" id="MobiDB-lite"/>
    </source>
</evidence>
<sequence>MATVNVRRDVKDSFYRYKMPRLITKVEGKGNGIKTVVPNMAEIARALSRPPAYPTKFFGCELGAQVKCDDKNERYIVNGEHDANKLQSILDGFITKFVLCPSCQNPETDIIIKNDDILMDCKACGARNMGENRHKLATFIVKNPPATASKNQRRQRKAAHAQANGTDENGMPGSPVQEDLDEDGEEADIITKRINKQAAGLSFESQLANEDWSEDTSEQAVAARMKELSVKGIGGAFAGGGDDDDDEGGADRYESFGVWLEEQGSDISDKEIIAKADELGVLGKYKSCQVLAQVLFNDTIVQQIPKREKLLAKFVTGEKHQKYLLGGIERLVGLEYKDALLKKMPAILMKIYDTDLIEDDVFIKWGEKPSKRFVEKDVSKEVKKASKPFLDWVATAEEESSEEESD</sequence>
<dbReference type="CDD" id="cd11561">
    <property type="entry name" value="W2_eIF5"/>
    <property type="match status" value="1"/>
</dbReference>
<dbReference type="Gene3D" id="2.20.25.350">
    <property type="match status" value="1"/>
</dbReference>
<evidence type="ECO:0000256" key="1">
    <source>
        <dbReference type="ARBA" id="ARBA00010397"/>
    </source>
</evidence>
<dbReference type="FunFam" id="2.20.25.350:FF:000001">
    <property type="entry name" value="Eukaryotic translation initiation factor 5"/>
    <property type="match status" value="1"/>
</dbReference>
<keyword evidence="3" id="KW-0547">Nucleotide-binding</keyword>
<evidence type="ECO:0000259" key="7">
    <source>
        <dbReference type="PROSITE" id="PS51363"/>
    </source>
</evidence>
<dbReference type="GO" id="GO:0005829">
    <property type="term" value="C:cytosol"/>
    <property type="evidence" value="ECO:0007669"/>
    <property type="project" value="TreeGrafter"/>
</dbReference>
<protein>
    <recommendedName>
        <fullName evidence="7">W2 domain-containing protein</fullName>
    </recommendedName>
</protein>
<dbReference type="SUPFAM" id="SSF100966">
    <property type="entry name" value="Translation initiation factor 2 beta, aIF2beta, N-terminal domain"/>
    <property type="match status" value="1"/>
</dbReference>
<feature type="region of interest" description="Disordered" evidence="6">
    <location>
        <begin position="143"/>
        <end position="183"/>
    </location>
</feature>
<dbReference type="InterPro" id="IPR016189">
    <property type="entry name" value="Transl_init_fac_IF2/IF5_N"/>
</dbReference>
<dbReference type="GO" id="GO:0001732">
    <property type="term" value="P:formation of cytoplasmic translation initiation complex"/>
    <property type="evidence" value="ECO:0007669"/>
    <property type="project" value="TreeGrafter"/>
</dbReference>
<comment type="caution">
    <text evidence="8">The sequence shown here is derived from an EMBL/GenBank/DDBJ whole genome shotgun (WGS) entry which is preliminary data.</text>
</comment>
<gene>
    <name evidence="8" type="ORF">O0I10_012571</name>
</gene>
<name>A0AAD7UQS4_9FUNG</name>
<dbReference type="Gene3D" id="3.30.30.170">
    <property type="match status" value="1"/>
</dbReference>
<dbReference type="InterPro" id="IPR016024">
    <property type="entry name" value="ARM-type_fold"/>
</dbReference>
<feature type="domain" description="W2" evidence="7">
    <location>
        <begin position="246"/>
        <end position="403"/>
    </location>
</feature>
<dbReference type="SMART" id="SM00653">
    <property type="entry name" value="eIF2B_5"/>
    <property type="match status" value="1"/>
</dbReference>
<dbReference type="GeneID" id="83219908"/>